<organism evidence="1 2">
    <name type="scientific">Trichogramma kaykai</name>
    <dbReference type="NCBI Taxonomy" id="54128"/>
    <lineage>
        <taxon>Eukaryota</taxon>
        <taxon>Metazoa</taxon>
        <taxon>Ecdysozoa</taxon>
        <taxon>Arthropoda</taxon>
        <taxon>Hexapoda</taxon>
        <taxon>Insecta</taxon>
        <taxon>Pterygota</taxon>
        <taxon>Neoptera</taxon>
        <taxon>Endopterygota</taxon>
        <taxon>Hymenoptera</taxon>
        <taxon>Apocrita</taxon>
        <taxon>Proctotrupomorpha</taxon>
        <taxon>Chalcidoidea</taxon>
        <taxon>Trichogrammatidae</taxon>
        <taxon>Trichogramma</taxon>
    </lineage>
</organism>
<reference evidence="1 2" key="1">
    <citation type="journal article" date="2024" name="bioRxiv">
        <title>A reference genome for Trichogramma kaykai: A tiny desert-dwelling parasitoid wasp with competing sex-ratio distorters.</title>
        <authorList>
            <person name="Culotta J."/>
            <person name="Lindsey A.R."/>
        </authorList>
    </citation>
    <scope>NUCLEOTIDE SEQUENCE [LARGE SCALE GENOMIC DNA]</scope>
    <source>
        <strain evidence="1 2">KSX58</strain>
    </source>
</reference>
<accession>A0ABD2WQ86</accession>
<sequence>MSNATSEVKKKLQMLNNQRVKNKLTSELAARDSRSALNYTNALCIFIRLYHRELTDYIMRADALRARALRASSMFSTKTKKRKDLLCALDRAGFGVCKKNSTHKAII</sequence>
<dbReference type="Proteomes" id="UP001627154">
    <property type="component" value="Unassembled WGS sequence"/>
</dbReference>
<evidence type="ECO:0000313" key="2">
    <source>
        <dbReference type="Proteomes" id="UP001627154"/>
    </source>
</evidence>
<gene>
    <name evidence="1" type="ORF">TKK_010789</name>
</gene>
<dbReference type="AlphaFoldDB" id="A0ABD2WQ86"/>
<proteinExistence type="predicted"/>
<protein>
    <submittedName>
        <fullName evidence="1">Uncharacterized protein</fullName>
    </submittedName>
</protein>
<name>A0ABD2WQ86_9HYME</name>
<dbReference type="EMBL" id="JBJJXI010000085">
    <property type="protein sequence ID" value="KAL3395181.1"/>
    <property type="molecule type" value="Genomic_DNA"/>
</dbReference>
<evidence type="ECO:0000313" key="1">
    <source>
        <dbReference type="EMBL" id="KAL3395181.1"/>
    </source>
</evidence>
<comment type="caution">
    <text evidence="1">The sequence shown here is derived from an EMBL/GenBank/DDBJ whole genome shotgun (WGS) entry which is preliminary data.</text>
</comment>
<keyword evidence="2" id="KW-1185">Reference proteome</keyword>